<reference evidence="4" key="1">
    <citation type="journal article" date="2019" name="Int. J. Syst. Evol. Microbiol.">
        <title>The Global Catalogue of Microorganisms (GCM) 10K type strain sequencing project: providing services to taxonomists for standard genome sequencing and annotation.</title>
        <authorList>
            <consortium name="The Broad Institute Genomics Platform"/>
            <consortium name="The Broad Institute Genome Sequencing Center for Infectious Disease"/>
            <person name="Wu L."/>
            <person name="Ma J."/>
        </authorList>
    </citation>
    <scope>NUCLEOTIDE SEQUENCE [LARGE SCALE GENOMIC DNA]</scope>
    <source>
        <strain evidence="4">TISTR 2466</strain>
    </source>
</reference>
<sequence length="135" mass="15708">MFSNSNAFPQDASAFQPSSAPRGRIDRPNQADFQNTPPTLPNQTDMNQKFPQSAQQLGNPYAENSFIWNAPSEDKRQMQPPFFNPQQLERRLRQIERQQDLFQRELQNLDRRVRSIERRLGFPVPPIGMPGFPPR</sequence>
<organism evidence="3 4">
    <name type="scientific">Sporolactobacillus shoreicorticis</name>
    <dbReference type="NCBI Taxonomy" id="1923877"/>
    <lineage>
        <taxon>Bacteria</taxon>
        <taxon>Bacillati</taxon>
        <taxon>Bacillota</taxon>
        <taxon>Bacilli</taxon>
        <taxon>Bacillales</taxon>
        <taxon>Sporolactobacillaceae</taxon>
        <taxon>Sporolactobacillus</taxon>
    </lineage>
</organism>
<accession>A0ABW5S0N7</accession>
<keyword evidence="1" id="KW-0175">Coiled coil</keyword>
<evidence type="ECO:0000313" key="4">
    <source>
        <dbReference type="Proteomes" id="UP001597399"/>
    </source>
</evidence>
<evidence type="ECO:0000256" key="2">
    <source>
        <dbReference type="SAM" id="MobiDB-lite"/>
    </source>
</evidence>
<keyword evidence="4" id="KW-1185">Reference proteome</keyword>
<evidence type="ECO:0000256" key="1">
    <source>
        <dbReference type="SAM" id="Coils"/>
    </source>
</evidence>
<evidence type="ECO:0000313" key="3">
    <source>
        <dbReference type="EMBL" id="MFD2692105.1"/>
    </source>
</evidence>
<feature type="compositionally biased region" description="Polar residues" evidence="2">
    <location>
        <begin position="31"/>
        <end position="58"/>
    </location>
</feature>
<protein>
    <submittedName>
        <fullName evidence="3">Uncharacterized protein</fullName>
    </submittedName>
</protein>
<comment type="caution">
    <text evidence="3">The sequence shown here is derived from an EMBL/GenBank/DDBJ whole genome shotgun (WGS) entry which is preliminary data.</text>
</comment>
<name>A0ABW5S0N7_9BACL</name>
<feature type="region of interest" description="Disordered" evidence="2">
    <location>
        <begin position="1"/>
        <end position="65"/>
    </location>
</feature>
<dbReference type="EMBL" id="JBHUMQ010000001">
    <property type="protein sequence ID" value="MFD2692105.1"/>
    <property type="molecule type" value="Genomic_DNA"/>
</dbReference>
<proteinExistence type="predicted"/>
<feature type="coiled-coil region" evidence="1">
    <location>
        <begin position="92"/>
        <end position="119"/>
    </location>
</feature>
<dbReference type="Proteomes" id="UP001597399">
    <property type="component" value="Unassembled WGS sequence"/>
</dbReference>
<gene>
    <name evidence="3" type="ORF">ACFSUE_00385</name>
</gene>
<feature type="compositionally biased region" description="Polar residues" evidence="2">
    <location>
        <begin position="1"/>
        <end position="19"/>
    </location>
</feature>
<dbReference type="RefSeq" id="WP_253058990.1">
    <property type="nucleotide sequence ID" value="NZ_JAMXWM010000003.1"/>
</dbReference>